<proteinExistence type="predicted"/>
<evidence type="ECO:0000313" key="2">
    <source>
        <dbReference type="Proteomes" id="UP000633365"/>
    </source>
</evidence>
<keyword evidence="2" id="KW-1185">Reference proteome</keyword>
<accession>A0A934TYS3</accession>
<gene>
    <name evidence="1" type="ORF">JKK62_00955</name>
</gene>
<dbReference type="InterPro" id="IPR053842">
    <property type="entry name" value="NikA-like"/>
</dbReference>
<protein>
    <submittedName>
        <fullName evidence="1">Plasmid mobilization relaxosome protein MobC</fullName>
    </submittedName>
</protein>
<comment type="caution">
    <text evidence="1">The sequence shown here is derived from an EMBL/GenBank/DDBJ whole genome shotgun (WGS) entry which is preliminary data.</text>
</comment>
<dbReference type="Proteomes" id="UP000633365">
    <property type="component" value="Unassembled WGS sequence"/>
</dbReference>
<reference evidence="1" key="1">
    <citation type="submission" date="2021-01" db="EMBL/GenBank/DDBJ databases">
        <title>Genome public.</title>
        <authorList>
            <person name="Liu C."/>
            <person name="Sun Q."/>
        </authorList>
    </citation>
    <scope>NUCLEOTIDE SEQUENCE</scope>
    <source>
        <strain evidence="1">M6</strain>
    </source>
</reference>
<sequence length="113" mass="13232">MRRTVKKQYWLTPDEDAELKKKAKATCLTEAALTRFLINGFVPKQKPDEKVEEFLHQLIMLGNNLNKLLAKAYSLNFIDTPILQKEMQKWNQFQLAVEKEFLCPEKSDLFGDK</sequence>
<dbReference type="AlphaFoldDB" id="A0A934TYS3"/>
<evidence type="ECO:0000313" key="1">
    <source>
        <dbReference type="EMBL" id="MBK6087238.1"/>
    </source>
</evidence>
<dbReference type="Pfam" id="PF21983">
    <property type="entry name" value="NikA-like"/>
    <property type="match status" value="1"/>
</dbReference>
<name>A0A934TYS3_9FIRM</name>
<dbReference type="RefSeq" id="WP_186833668.1">
    <property type="nucleotide sequence ID" value="NZ_JAEQMG010000013.1"/>
</dbReference>
<organism evidence="1 2">
    <name type="scientific">Ruminococcus difficilis</name>
    <dbReference type="NCBI Taxonomy" id="2763069"/>
    <lineage>
        <taxon>Bacteria</taxon>
        <taxon>Bacillati</taxon>
        <taxon>Bacillota</taxon>
        <taxon>Clostridia</taxon>
        <taxon>Eubacteriales</taxon>
        <taxon>Oscillospiraceae</taxon>
        <taxon>Ruminococcus</taxon>
    </lineage>
</organism>
<dbReference type="EMBL" id="JAEQMG010000013">
    <property type="protein sequence ID" value="MBK6087238.1"/>
    <property type="molecule type" value="Genomic_DNA"/>
</dbReference>